<name>A0ABW4N931_9SPHN</name>
<organism evidence="2 3">
    <name type="scientific">Sphingomonas floccifaciens</name>
    <dbReference type="NCBI Taxonomy" id="1844115"/>
    <lineage>
        <taxon>Bacteria</taxon>
        <taxon>Pseudomonadati</taxon>
        <taxon>Pseudomonadota</taxon>
        <taxon>Alphaproteobacteria</taxon>
        <taxon>Sphingomonadales</taxon>
        <taxon>Sphingomonadaceae</taxon>
        <taxon>Sphingomonas</taxon>
    </lineage>
</organism>
<dbReference type="Proteomes" id="UP001597283">
    <property type="component" value="Unassembled WGS sequence"/>
</dbReference>
<evidence type="ECO:0000313" key="3">
    <source>
        <dbReference type="Proteomes" id="UP001597283"/>
    </source>
</evidence>
<keyword evidence="3" id="KW-1185">Reference proteome</keyword>
<evidence type="ECO:0000313" key="2">
    <source>
        <dbReference type="EMBL" id="MFD1786218.1"/>
    </source>
</evidence>
<proteinExistence type="predicted"/>
<reference evidence="3" key="1">
    <citation type="journal article" date="2019" name="Int. J. Syst. Evol. Microbiol.">
        <title>The Global Catalogue of Microorganisms (GCM) 10K type strain sequencing project: providing services to taxonomists for standard genome sequencing and annotation.</title>
        <authorList>
            <consortium name="The Broad Institute Genomics Platform"/>
            <consortium name="The Broad Institute Genome Sequencing Center for Infectious Disease"/>
            <person name="Wu L."/>
            <person name="Ma J."/>
        </authorList>
    </citation>
    <scope>NUCLEOTIDE SEQUENCE [LARGE SCALE GENOMIC DNA]</scope>
    <source>
        <strain evidence="3">Q85</strain>
    </source>
</reference>
<sequence>MTDTINTTETGGKTGLSDAFREHFSGDAPLTHKATNFAKARPWTSAALAGVAAMAVLNSLRGRS</sequence>
<gene>
    <name evidence="2" type="ORF">ACFSC3_01405</name>
</gene>
<dbReference type="RefSeq" id="WP_380937990.1">
    <property type="nucleotide sequence ID" value="NZ_JBHUFC010000001.1"/>
</dbReference>
<comment type="caution">
    <text evidence="2">The sequence shown here is derived from an EMBL/GenBank/DDBJ whole genome shotgun (WGS) entry which is preliminary data.</text>
</comment>
<evidence type="ECO:0000256" key="1">
    <source>
        <dbReference type="SAM" id="MobiDB-lite"/>
    </source>
</evidence>
<evidence type="ECO:0008006" key="4">
    <source>
        <dbReference type="Google" id="ProtNLM"/>
    </source>
</evidence>
<dbReference type="EMBL" id="JBHUFC010000001">
    <property type="protein sequence ID" value="MFD1786218.1"/>
    <property type="molecule type" value="Genomic_DNA"/>
</dbReference>
<accession>A0ABW4N931</accession>
<feature type="compositionally biased region" description="Polar residues" evidence="1">
    <location>
        <begin position="1"/>
        <end position="11"/>
    </location>
</feature>
<protein>
    <recommendedName>
        <fullName evidence="4">DUF883 domain-containing protein</fullName>
    </recommendedName>
</protein>
<feature type="region of interest" description="Disordered" evidence="1">
    <location>
        <begin position="1"/>
        <end position="20"/>
    </location>
</feature>